<dbReference type="Proteomes" id="UP001057375">
    <property type="component" value="Unassembled WGS sequence"/>
</dbReference>
<evidence type="ECO:0000313" key="6">
    <source>
        <dbReference type="Proteomes" id="UP001057375"/>
    </source>
</evidence>
<accession>A0ABQ5K5Y6</accession>
<feature type="transmembrane region" description="Helical" evidence="4">
    <location>
        <begin position="88"/>
        <end position="108"/>
    </location>
</feature>
<keyword evidence="4" id="KW-0812">Transmembrane</keyword>
<gene>
    <name evidence="5" type="ORF">ADUPG1_013719</name>
</gene>
<organism evidence="5 6">
    <name type="scientific">Aduncisulcus paluster</name>
    <dbReference type="NCBI Taxonomy" id="2918883"/>
    <lineage>
        <taxon>Eukaryota</taxon>
        <taxon>Metamonada</taxon>
        <taxon>Carpediemonas-like organisms</taxon>
        <taxon>Aduncisulcus</taxon>
    </lineage>
</organism>
<keyword evidence="3 4" id="KW-0472">Membrane</keyword>
<protein>
    <submittedName>
        <fullName evidence="5">Multi-domain containing protein</fullName>
    </submittedName>
</protein>
<dbReference type="EMBL" id="BQXS01012725">
    <property type="protein sequence ID" value="GKT27260.1"/>
    <property type="molecule type" value="Genomic_DNA"/>
</dbReference>
<dbReference type="InterPro" id="IPR043130">
    <property type="entry name" value="CDP-OH_PTrfase_TM_dom"/>
</dbReference>
<dbReference type="PANTHER" id="PTHR10414:SF37">
    <property type="entry name" value="BB IN A BOXCAR, ISOFORM C"/>
    <property type="match status" value="1"/>
</dbReference>
<feature type="transmembrane region" description="Helical" evidence="4">
    <location>
        <begin position="446"/>
        <end position="466"/>
    </location>
</feature>
<name>A0ABQ5K5Y6_9EUKA</name>
<comment type="similarity">
    <text evidence="2">Belongs to the CDP-alcohol phosphatidyltransferase class-I family.</text>
</comment>
<proteinExistence type="inferred from homology"/>
<evidence type="ECO:0000256" key="1">
    <source>
        <dbReference type="ARBA" id="ARBA00004370"/>
    </source>
</evidence>
<feature type="transmembrane region" description="Helical" evidence="4">
    <location>
        <begin position="478"/>
        <end position="496"/>
    </location>
</feature>
<comment type="subcellular location">
    <subcellularLocation>
        <location evidence="1">Membrane</location>
    </subcellularLocation>
</comment>
<keyword evidence="4" id="KW-1133">Transmembrane helix</keyword>
<dbReference type="PANTHER" id="PTHR10414">
    <property type="entry name" value="ETHANOLAMINEPHOSPHOTRANSFERASE"/>
    <property type="match status" value="1"/>
</dbReference>
<evidence type="ECO:0000256" key="2">
    <source>
        <dbReference type="ARBA" id="ARBA00010441"/>
    </source>
</evidence>
<evidence type="ECO:0000256" key="3">
    <source>
        <dbReference type="ARBA" id="ARBA00023136"/>
    </source>
</evidence>
<feature type="transmembrane region" description="Helical" evidence="4">
    <location>
        <begin position="185"/>
        <end position="205"/>
    </location>
</feature>
<feature type="transmembrane region" description="Helical" evidence="4">
    <location>
        <begin position="238"/>
        <end position="260"/>
    </location>
</feature>
<sequence>MSDWRDKAKNPTFIKAQGLQNLVNFKFVVKENNSFIYKFVWKKPALFMAQMLSEYEVDISPNAITFAHIISSFLLFCLHLVDFGKDHSAFNIFIWSTTLILIPSIAFLDALDGSLAIVTLSQTSLGHLLDCGVGNAIYRAMISLVLCRMLCCDITYVFLTTIISSFVSFSVCFQEYCTKTKRRSILHGIGPIVMFLLCLFTFFRVCVDGFVNVDFAEQIPLCGWIFSLFMPNVQSQTILLIGTIIYALCRIPIALYYSWFGLEKEAKRRREELSDEACSKARGDLSVNIPTVQGDDGAVLLTKEGEVSHGEQEVADMMEMEEQRRIREEGKKRGHVTAVVFDQAARESVFGVEALDKAQSKEVDVQVQISGLQGEEDDILHDREEDTEGEAIRKARELDSQTPEGFVMSYIITVTKSFIPLLYSLIVASLMFVDFFGHGIPQNHPTVFILFYLPLFVQFSIRCVIARITRYRSLFTEMSPLITWINIVIPIIGMFVDSPPLFWVGFISFLQTAVFINFTIMVVRQVANHLCISVFAVPSRIRDNSM</sequence>
<feature type="transmembrane region" description="Helical" evidence="4">
    <location>
        <begin position="418"/>
        <end position="440"/>
    </location>
</feature>
<feature type="transmembrane region" description="Helical" evidence="4">
    <location>
        <begin position="154"/>
        <end position="173"/>
    </location>
</feature>
<comment type="caution">
    <text evidence="5">The sequence shown here is derived from an EMBL/GenBank/DDBJ whole genome shotgun (WGS) entry which is preliminary data.</text>
</comment>
<evidence type="ECO:0000256" key="4">
    <source>
        <dbReference type="SAM" id="Phobius"/>
    </source>
</evidence>
<keyword evidence="6" id="KW-1185">Reference proteome</keyword>
<evidence type="ECO:0000313" key="5">
    <source>
        <dbReference type="EMBL" id="GKT27260.1"/>
    </source>
</evidence>
<dbReference type="Gene3D" id="1.20.120.1760">
    <property type="match status" value="1"/>
</dbReference>
<reference evidence="5" key="1">
    <citation type="submission" date="2022-03" db="EMBL/GenBank/DDBJ databases">
        <title>Draft genome sequence of Aduncisulcus paluster, a free-living microaerophilic Fornicata.</title>
        <authorList>
            <person name="Yuyama I."/>
            <person name="Kume K."/>
            <person name="Tamura T."/>
            <person name="Inagaki Y."/>
            <person name="Hashimoto T."/>
        </authorList>
    </citation>
    <scope>NUCLEOTIDE SEQUENCE</scope>
    <source>
        <strain evidence="5">NY0171</strain>
    </source>
</reference>
<dbReference type="InterPro" id="IPR014472">
    <property type="entry name" value="CHOPT"/>
</dbReference>
<feature type="transmembrane region" description="Helical" evidence="4">
    <location>
        <begin position="502"/>
        <end position="523"/>
    </location>
</feature>
<feature type="transmembrane region" description="Helical" evidence="4">
    <location>
        <begin position="63"/>
        <end position="81"/>
    </location>
</feature>